<dbReference type="InterPro" id="IPR005807">
    <property type="entry name" value="SecE_bac"/>
</dbReference>
<evidence type="ECO:0000256" key="3">
    <source>
        <dbReference type="ARBA" id="ARBA00022475"/>
    </source>
</evidence>
<keyword evidence="11" id="KW-1185">Reference proteome</keyword>
<evidence type="ECO:0000256" key="4">
    <source>
        <dbReference type="ARBA" id="ARBA00022692"/>
    </source>
</evidence>
<protein>
    <recommendedName>
        <fullName evidence="9">Protein translocase subunit SecE</fullName>
    </recommendedName>
</protein>
<accession>A0ABY5T1U3</accession>
<comment type="function">
    <text evidence="9">Essential subunit of the Sec protein translocation channel SecYEG. Clamps together the 2 halves of SecY. May contact the channel plug during translocation.</text>
</comment>
<dbReference type="Gene3D" id="1.20.5.1030">
    <property type="entry name" value="Preprotein translocase secy subunit"/>
    <property type="match status" value="1"/>
</dbReference>
<dbReference type="Proteomes" id="UP001065265">
    <property type="component" value="Chromosome"/>
</dbReference>
<reference evidence="10" key="1">
    <citation type="submission" date="2022-02" db="EMBL/GenBank/DDBJ databases">
        <title>Qipengyuania spongiae sp. nov., isolated from marine sponge.</title>
        <authorList>
            <person name="Li Z."/>
            <person name="Zhang M."/>
        </authorList>
    </citation>
    <scope>NUCLEOTIDE SEQUENCE</scope>
    <source>
        <strain evidence="10">PHS-Z21</strain>
    </source>
</reference>
<dbReference type="EMBL" id="CP092471">
    <property type="protein sequence ID" value="UVI40385.1"/>
    <property type="molecule type" value="Genomic_DNA"/>
</dbReference>
<name>A0ABY5T1U3_9SPHN</name>
<dbReference type="PRINTS" id="PR01650">
    <property type="entry name" value="SECETRNLCASE"/>
</dbReference>
<evidence type="ECO:0000256" key="1">
    <source>
        <dbReference type="ARBA" id="ARBA00004370"/>
    </source>
</evidence>
<proteinExistence type="inferred from homology"/>
<dbReference type="HAMAP" id="MF_00422">
    <property type="entry name" value="SecE"/>
    <property type="match status" value="1"/>
</dbReference>
<feature type="transmembrane region" description="Helical" evidence="9">
    <location>
        <begin position="37"/>
        <end position="65"/>
    </location>
</feature>
<dbReference type="InterPro" id="IPR001901">
    <property type="entry name" value="Translocase_SecE/Sec61-g"/>
</dbReference>
<keyword evidence="6 9" id="KW-1133">Transmembrane helix</keyword>
<keyword evidence="2 9" id="KW-0813">Transport</keyword>
<keyword evidence="8 9" id="KW-0472">Membrane</keyword>
<comment type="subunit">
    <text evidence="9">Component of the Sec protein translocase complex. Heterotrimer consisting of SecY, SecE and SecG subunits. The heterotrimers can form oligomers, although 1 heterotrimer is thought to be able to translocate proteins. Interacts with the ribosome. Interacts with SecDF, and other proteins may be involved. Interacts with SecA.</text>
</comment>
<dbReference type="NCBIfam" id="TIGR00964">
    <property type="entry name" value="secE_bact"/>
    <property type="match status" value="1"/>
</dbReference>
<keyword evidence="3 9" id="KW-1003">Cell membrane</keyword>
<evidence type="ECO:0000256" key="6">
    <source>
        <dbReference type="ARBA" id="ARBA00022989"/>
    </source>
</evidence>
<organism evidence="10 11">
    <name type="scientific">Qipengyuania spongiae</name>
    <dbReference type="NCBI Taxonomy" id="2909673"/>
    <lineage>
        <taxon>Bacteria</taxon>
        <taxon>Pseudomonadati</taxon>
        <taxon>Pseudomonadota</taxon>
        <taxon>Alphaproteobacteria</taxon>
        <taxon>Sphingomonadales</taxon>
        <taxon>Erythrobacteraceae</taxon>
        <taxon>Qipengyuania</taxon>
    </lineage>
</organism>
<dbReference type="InterPro" id="IPR038379">
    <property type="entry name" value="SecE_sf"/>
</dbReference>
<evidence type="ECO:0000256" key="5">
    <source>
        <dbReference type="ARBA" id="ARBA00022927"/>
    </source>
</evidence>
<comment type="subcellular location">
    <subcellularLocation>
        <location evidence="9">Cell membrane</location>
        <topology evidence="9">Single-pass membrane protein</topology>
    </subcellularLocation>
    <subcellularLocation>
        <location evidence="1">Membrane</location>
    </subcellularLocation>
</comment>
<dbReference type="Pfam" id="PF00584">
    <property type="entry name" value="SecE"/>
    <property type="match status" value="1"/>
</dbReference>
<keyword evidence="5 9" id="KW-0653">Protein transport</keyword>
<dbReference type="RefSeq" id="WP_265560615.1">
    <property type="nucleotide sequence ID" value="NZ_CP092471.1"/>
</dbReference>
<evidence type="ECO:0000313" key="10">
    <source>
        <dbReference type="EMBL" id="UVI40385.1"/>
    </source>
</evidence>
<dbReference type="PANTHER" id="PTHR33910">
    <property type="entry name" value="PROTEIN TRANSLOCASE SUBUNIT SECE"/>
    <property type="match status" value="1"/>
</dbReference>
<evidence type="ECO:0000256" key="9">
    <source>
        <dbReference type="HAMAP-Rule" id="MF_00422"/>
    </source>
</evidence>
<keyword evidence="4 9" id="KW-0812">Transmembrane</keyword>
<sequence>MAEKTRKTSPAEFINQVRAETRKVVWPTREETVRTAIFVFIMMTILSVFFLGVDSLFGAVVQWLLTLA</sequence>
<keyword evidence="7 9" id="KW-0811">Translocation</keyword>
<gene>
    <name evidence="9 10" type="primary">secE</name>
    <name evidence="10" type="ORF">L1F33_05430</name>
</gene>
<evidence type="ECO:0000256" key="2">
    <source>
        <dbReference type="ARBA" id="ARBA00022448"/>
    </source>
</evidence>
<evidence type="ECO:0000256" key="8">
    <source>
        <dbReference type="ARBA" id="ARBA00023136"/>
    </source>
</evidence>
<evidence type="ECO:0000313" key="11">
    <source>
        <dbReference type="Proteomes" id="UP001065265"/>
    </source>
</evidence>
<comment type="similarity">
    <text evidence="9">Belongs to the SecE/SEC61-gamma family.</text>
</comment>
<dbReference type="PANTHER" id="PTHR33910:SF1">
    <property type="entry name" value="PROTEIN TRANSLOCASE SUBUNIT SECE"/>
    <property type="match status" value="1"/>
</dbReference>
<evidence type="ECO:0000256" key="7">
    <source>
        <dbReference type="ARBA" id="ARBA00023010"/>
    </source>
</evidence>